<evidence type="ECO:0000313" key="2">
    <source>
        <dbReference type="EMBL" id="ETI19302.1"/>
    </source>
</evidence>
<dbReference type="GeneID" id="19987627"/>
<sequence length="94" mass="11059">MGGILQLPTEVMERILHQLDTKDLKALRLAHRKLDWDVRPTLFHTLHISCLNADRLRHMKKYPRISAVVKEIQFQEMSLEGLSLRAASNCLRRW</sequence>
<dbReference type="RefSeq" id="XP_008731661.1">
    <property type="nucleotide sequence ID" value="XM_008733439.1"/>
</dbReference>
<feature type="domain" description="F-box" evidence="1">
    <location>
        <begin position="1"/>
        <end position="46"/>
    </location>
</feature>
<dbReference type="SUPFAM" id="SSF81383">
    <property type="entry name" value="F-box domain"/>
    <property type="match status" value="1"/>
</dbReference>
<dbReference type="Pfam" id="PF00646">
    <property type="entry name" value="F-box"/>
    <property type="match status" value="1"/>
</dbReference>
<dbReference type="InterPro" id="IPR001810">
    <property type="entry name" value="F-box_dom"/>
</dbReference>
<name>V9CZZ5_9EURO</name>
<evidence type="ECO:0000259" key="1">
    <source>
        <dbReference type="PROSITE" id="PS50181"/>
    </source>
</evidence>
<dbReference type="CDD" id="cd09917">
    <property type="entry name" value="F-box_SF"/>
    <property type="match status" value="1"/>
</dbReference>
<protein>
    <recommendedName>
        <fullName evidence="1">F-box domain-containing protein</fullName>
    </recommendedName>
</protein>
<gene>
    <name evidence="2" type="ORF">G647_09134</name>
</gene>
<organism evidence="2 3">
    <name type="scientific">Cladophialophora carrionii CBS 160.54</name>
    <dbReference type="NCBI Taxonomy" id="1279043"/>
    <lineage>
        <taxon>Eukaryota</taxon>
        <taxon>Fungi</taxon>
        <taxon>Dikarya</taxon>
        <taxon>Ascomycota</taxon>
        <taxon>Pezizomycotina</taxon>
        <taxon>Eurotiomycetes</taxon>
        <taxon>Chaetothyriomycetidae</taxon>
        <taxon>Chaetothyriales</taxon>
        <taxon>Herpotrichiellaceae</taxon>
        <taxon>Cladophialophora</taxon>
    </lineage>
</organism>
<dbReference type="EMBL" id="KB822710">
    <property type="protein sequence ID" value="ETI19302.1"/>
    <property type="molecule type" value="Genomic_DNA"/>
</dbReference>
<dbReference type="InterPro" id="IPR036047">
    <property type="entry name" value="F-box-like_dom_sf"/>
</dbReference>
<dbReference type="VEuPathDB" id="FungiDB:G647_09134"/>
<dbReference type="Proteomes" id="UP000030678">
    <property type="component" value="Unassembled WGS sequence"/>
</dbReference>
<accession>V9CZZ5</accession>
<dbReference type="PROSITE" id="PS50181">
    <property type="entry name" value="FBOX"/>
    <property type="match status" value="1"/>
</dbReference>
<reference evidence="2 3" key="1">
    <citation type="submission" date="2013-03" db="EMBL/GenBank/DDBJ databases">
        <title>The Genome Sequence of Cladophialophora carrionii CBS 160.54.</title>
        <authorList>
            <consortium name="The Broad Institute Genomics Platform"/>
            <person name="Cuomo C."/>
            <person name="de Hoog S."/>
            <person name="Gorbushina A."/>
            <person name="Walker B."/>
            <person name="Young S.K."/>
            <person name="Zeng Q."/>
            <person name="Gargeya S."/>
            <person name="Fitzgerald M."/>
            <person name="Haas B."/>
            <person name="Abouelleil A."/>
            <person name="Allen A.W."/>
            <person name="Alvarado L."/>
            <person name="Arachchi H.M."/>
            <person name="Berlin A.M."/>
            <person name="Chapman S.B."/>
            <person name="Gainer-Dewar J."/>
            <person name="Goldberg J."/>
            <person name="Griggs A."/>
            <person name="Gujja S."/>
            <person name="Hansen M."/>
            <person name="Howarth C."/>
            <person name="Imamovic A."/>
            <person name="Ireland A."/>
            <person name="Larimer J."/>
            <person name="McCowan C."/>
            <person name="Murphy C."/>
            <person name="Pearson M."/>
            <person name="Poon T.W."/>
            <person name="Priest M."/>
            <person name="Roberts A."/>
            <person name="Saif S."/>
            <person name="Shea T."/>
            <person name="Sisk P."/>
            <person name="Sykes S."/>
            <person name="Wortman J."/>
            <person name="Nusbaum C."/>
            <person name="Birren B."/>
        </authorList>
    </citation>
    <scope>NUCLEOTIDE SEQUENCE [LARGE SCALE GENOMIC DNA]</scope>
    <source>
        <strain evidence="2 3">CBS 160.54</strain>
    </source>
</reference>
<dbReference type="HOGENOM" id="CLU_2385955_0_0_1"/>
<evidence type="ECO:0000313" key="3">
    <source>
        <dbReference type="Proteomes" id="UP000030678"/>
    </source>
</evidence>
<dbReference type="AlphaFoldDB" id="V9CZZ5"/>
<proteinExistence type="predicted"/>